<accession>A0A1F6V4W2</accession>
<dbReference type="EMBL" id="MFTJ01000040">
    <property type="protein sequence ID" value="OGI64723.1"/>
    <property type="molecule type" value="Genomic_DNA"/>
</dbReference>
<proteinExistence type="predicted"/>
<evidence type="ECO:0000313" key="2">
    <source>
        <dbReference type="Proteomes" id="UP000178700"/>
    </source>
</evidence>
<protein>
    <submittedName>
        <fullName evidence="1">Uncharacterized protein</fullName>
    </submittedName>
</protein>
<reference evidence="1 2" key="1">
    <citation type="journal article" date="2016" name="Nat. Commun.">
        <title>Thousands of microbial genomes shed light on interconnected biogeochemical processes in an aquifer system.</title>
        <authorList>
            <person name="Anantharaman K."/>
            <person name="Brown C.T."/>
            <person name="Hug L.A."/>
            <person name="Sharon I."/>
            <person name="Castelle C.J."/>
            <person name="Probst A.J."/>
            <person name="Thomas B.C."/>
            <person name="Singh A."/>
            <person name="Wilkins M.J."/>
            <person name="Karaoz U."/>
            <person name="Brodie E.L."/>
            <person name="Williams K.H."/>
            <person name="Hubbard S.S."/>
            <person name="Banfield J.F."/>
        </authorList>
    </citation>
    <scope>NUCLEOTIDE SEQUENCE [LARGE SCALE GENOMIC DNA]</scope>
</reference>
<comment type="caution">
    <text evidence="1">The sequence shown here is derived from an EMBL/GenBank/DDBJ whole genome shotgun (WGS) entry which is preliminary data.</text>
</comment>
<dbReference type="AlphaFoldDB" id="A0A1F6V4W2"/>
<dbReference type="Proteomes" id="UP000178700">
    <property type="component" value="Unassembled WGS sequence"/>
</dbReference>
<name>A0A1F6V4W2_9BACT</name>
<sequence>MLTEVVLRGLNQRDTTAVEKVPGIGKWIGKGLQKAAEYVPVAEDFTTKGFIGFYNSIEALLENYDSLACTERKLYTPAGLVTSLGGMRGAEQRDDPVKCGSYLKFESADKSLQGVLHIGYTEDRELVDREGTDLDMKTKVEWAVSKLKAEGVQGAADLVGARILAMAWGPLAVVGLGDLGRRAYNMAKFDAHWELELHPAKDTQVTKKQFEAYRGLLTQYSK</sequence>
<organism evidence="1 2">
    <name type="scientific">Candidatus Nomurabacteria bacterium RIFCSPHIGHO2_01_FULL_39_10</name>
    <dbReference type="NCBI Taxonomy" id="1801733"/>
    <lineage>
        <taxon>Bacteria</taxon>
        <taxon>Candidatus Nomuraibacteriota</taxon>
    </lineage>
</organism>
<gene>
    <name evidence="1" type="ORF">A2642_02990</name>
</gene>
<evidence type="ECO:0000313" key="1">
    <source>
        <dbReference type="EMBL" id="OGI64723.1"/>
    </source>
</evidence>